<dbReference type="PRINTS" id="PR00471">
    <property type="entry name" value="ACETATEKNASE"/>
</dbReference>
<dbReference type="AlphaFoldDB" id="A0A6J7IHJ5"/>
<reference evidence="5" key="1">
    <citation type="submission" date="2020-05" db="EMBL/GenBank/DDBJ databases">
        <authorList>
            <person name="Chiriac C."/>
            <person name="Salcher M."/>
            <person name="Ghai R."/>
            <person name="Kavagutti S V."/>
        </authorList>
    </citation>
    <scope>NUCLEOTIDE SEQUENCE</scope>
</reference>
<dbReference type="GO" id="GO:0005524">
    <property type="term" value="F:ATP binding"/>
    <property type="evidence" value="ECO:0007669"/>
    <property type="project" value="UniProtKB-KW"/>
</dbReference>
<dbReference type="InterPro" id="IPR004372">
    <property type="entry name" value="Ac/propionate_kinase"/>
</dbReference>
<dbReference type="InterPro" id="IPR000890">
    <property type="entry name" value="Aliphatic_acid_kin_short-chain"/>
</dbReference>
<keyword evidence="1" id="KW-0808">Transferase</keyword>
<keyword evidence="4" id="KW-0067">ATP-binding</keyword>
<dbReference type="GO" id="GO:0008776">
    <property type="term" value="F:acetate kinase activity"/>
    <property type="evidence" value="ECO:0007669"/>
    <property type="project" value="TreeGrafter"/>
</dbReference>
<proteinExistence type="inferred from homology"/>
<accession>A0A6J7IHJ5</accession>
<evidence type="ECO:0000256" key="2">
    <source>
        <dbReference type="ARBA" id="ARBA00022741"/>
    </source>
</evidence>
<dbReference type="CDD" id="cd24010">
    <property type="entry name" value="ASKHA_NBD_AcK_PK"/>
    <property type="match status" value="1"/>
</dbReference>
<dbReference type="PROSITE" id="PS01075">
    <property type="entry name" value="ACETATE_KINASE_1"/>
    <property type="match status" value="1"/>
</dbReference>
<dbReference type="InterPro" id="IPR023865">
    <property type="entry name" value="Aliphatic_acid_kinase_CS"/>
</dbReference>
<dbReference type="PANTHER" id="PTHR21060">
    <property type="entry name" value="ACETATE KINASE"/>
    <property type="match status" value="1"/>
</dbReference>
<keyword evidence="3" id="KW-0418">Kinase</keyword>
<evidence type="ECO:0000313" key="5">
    <source>
        <dbReference type="EMBL" id="CAB4929607.1"/>
    </source>
</evidence>
<evidence type="ECO:0000256" key="1">
    <source>
        <dbReference type="ARBA" id="ARBA00022679"/>
    </source>
</evidence>
<dbReference type="NCBIfam" id="TIGR00016">
    <property type="entry name" value="ackA"/>
    <property type="match status" value="1"/>
</dbReference>
<dbReference type="EMBL" id="CAFBLX010000455">
    <property type="protein sequence ID" value="CAB4929607.1"/>
    <property type="molecule type" value="Genomic_DNA"/>
</dbReference>
<dbReference type="HAMAP" id="MF_00020">
    <property type="entry name" value="Acetate_kinase"/>
    <property type="match status" value="1"/>
</dbReference>
<name>A0A6J7IHJ5_9ZZZZ</name>
<dbReference type="Gene3D" id="3.30.420.40">
    <property type="match status" value="2"/>
</dbReference>
<dbReference type="InterPro" id="IPR043129">
    <property type="entry name" value="ATPase_NBD"/>
</dbReference>
<dbReference type="PANTHER" id="PTHR21060:SF15">
    <property type="entry name" value="ACETATE KINASE-RELATED"/>
    <property type="match status" value="1"/>
</dbReference>
<dbReference type="PROSITE" id="PS01076">
    <property type="entry name" value="ACETATE_KINASE_2"/>
    <property type="match status" value="1"/>
</dbReference>
<evidence type="ECO:0000256" key="3">
    <source>
        <dbReference type="ARBA" id="ARBA00022777"/>
    </source>
</evidence>
<dbReference type="PIRSF" id="PIRSF000722">
    <property type="entry name" value="Acetate_prop_kin"/>
    <property type="match status" value="1"/>
</dbReference>
<dbReference type="SUPFAM" id="SSF53067">
    <property type="entry name" value="Actin-like ATPase domain"/>
    <property type="match status" value="2"/>
</dbReference>
<protein>
    <submittedName>
        <fullName evidence="5">Unannotated protein</fullName>
    </submittedName>
</protein>
<sequence length="394" mass="42056">MSILVVNSGSSSVKFQLVDPDSGESLASGLVERIGESDGRVELDYRGESAERTQHIEDHGDGLALAFEMLADAGIELGSDVTAVGHRVVHGGTVFYRPTIIDDAVVQQISDLSSLAPLHNPPNVLGIEVARKQLPNVPHVAVFDTAFFHSLPDAAATYAIDAAVAAEHDIRRYGFHGTSHRYVSEQVAQFLERDLGDLKQIVLHLGNGASASAVDGGRAVDTSMGLTPLEGLVMGTRSGDIDPGVIMHLRRSAAMSVDDIDTLLNRRSGLIGLSGVNDFRELQQSIDDGDASARLAYDVYIHRLRKYIGAYMIGLGRLDVITFTAGVGENAAAVRADALANLEHFGIRIDSERNAVRSKSARVISAESSAVTVLVVPTNEELAIARATDDLVRS</sequence>
<organism evidence="5">
    <name type="scientific">freshwater metagenome</name>
    <dbReference type="NCBI Taxonomy" id="449393"/>
    <lineage>
        <taxon>unclassified sequences</taxon>
        <taxon>metagenomes</taxon>
        <taxon>ecological metagenomes</taxon>
    </lineage>
</organism>
<keyword evidence="2" id="KW-0547">Nucleotide-binding</keyword>
<dbReference type="Pfam" id="PF00871">
    <property type="entry name" value="Acetate_kinase"/>
    <property type="match status" value="1"/>
</dbReference>
<evidence type="ECO:0000256" key="4">
    <source>
        <dbReference type="ARBA" id="ARBA00022840"/>
    </source>
</evidence>
<gene>
    <name evidence="5" type="ORF">UFOPK3472_04015</name>
</gene>
<dbReference type="GO" id="GO:0006083">
    <property type="term" value="P:acetate metabolic process"/>
    <property type="evidence" value="ECO:0007669"/>
    <property type="project" value="TreeGrafter"/>
</dbReference>